<gene>
    <name evidence="1" type="ORF">HA482_26210</name>
</gene>
<evidence type="ECO:0000313" key="2">
    <source>
        <dbReference type="Proteomes" id="UP000639516"/>
    </source>
</evidence>
<organism evidence="1 2">
    <name type="scientific">Bradyrhizobium campsiandrae</name>
    <dbReference type="NCBI Taxonomy" id="1729892"/>
    <lineage>
        <taxon>Bacteria</taxon>
        <taxon>Pseudomonadati</taxon>
        <taxon>Pseudomonadota</taxon>
        <taxon>Alphaproteobacteria</taxon>
        <taxon>Hyphomicrobiales</taxon>
        <taxon>Nitrobacteraceae</taxon>
        <taxon>Bradyrhizobium</taxon>
    </lineage>
</organism>
<reference evidence="1 2" key="1">
    <citation type="journal article" date="2020" name="Arch. Microbiol.">
        <title>Bradyrhizobium campsiandrae sp. nov., a nitrogen-fixing bacterial strain isolated from a native leguminous tree from the Amazon adapted to flooded conditions.</title>
        <authorList>
            <person name="Cabral Michel D."/>
            <person name="Martins da Costa E."/>
            <person name="Azarias Guimaraes A."/>
            <person name="Soares de Carvalho T."/>
            <person name="Santos de Castro Caputo P."/>
            <person name="Willems A."/>
            <person name="de Souza Moreira F.M."/>
        </authorList>
    </citation>
    <scope>NUCLEOTIDE SEQUENCE [LARGE SCALE GENOMIC DNA]</scope>
    <source>
        <strain evidence="2">INPA 384B</strain>
    </source>
</reference>
<keyword evidence="2" id="KW-1185">Reference proteome</keyword>
<protein>
    <submittedName>
        <fullName evidence="1">Uncharacterized protein</fullName>
    </submittedName>
</protein>
<dbReference type="Proteomes" id="UP000639516">
    <property type="component" value="Unassembled WGS sequence"/>
</dbReference>
<dbReference type="EMBL" id="JAATTO010000040">
    <property type="protein sequence ID" value="MBC9981707.1"/>
    <property type="molecule type" value="Genomic_DNA"/>
</dbReference>
<sequence>MLRCARNDAVGFAVLQFYFFDNAQSRRCVGDRDAFCIDQFGLHGHVALGPLDHPRSRLGGTKLGGTDVIGNNL</sequence>
<name>A0ABR7UE46_9BRAD</name>
<dbReference type="RefSeq" id="WP_188095287.1">
    <property type="nucleotide sequence ID" value="NZ_JAANIH010000001.1"/>
</dbReference>
<accession>A0ABR7UE46</accession>
<evidence type="ECO:0000313" key="1">
    <source>
        <dbReference type="EMBL" id="MBC9981707.1"/>
    </source>
</evidence>
<proteinExistence type="predicted"/>
<comment type="caution">
    <text evidence="1">The sequence shown here is derived from an EMBL/GenBank/DDBJ whole genome shotgun (WGS) entry which is preliminary data.</text>
</comment>